<accession>A0A1F5YW54</accession>
<keyword evidence="5 8" id="KW-0812">Transmembrane</keyword>
<evidence type="ECO:0000259" key="9">
    <source>
        <dbReference type="Pfam" id="PF13231"/>
    </source>
</evidence>
<evidence type="ECO:0000256" key="2">
    <source>
        <dbReference type="ARBA" id="ARBA00022475"/>
    </source>
</evidence>
<evidence type="ECO:0000256" key="6">
    <source>
        <dbReference type="ARBA" id="ARBA00022989"/>
    </source>
</evidence>
<evidence type="ECO:0000256" key="7">
    <source>
        <dbReference type="ARBA" id="ARBA00023136"/>
    </source>
</evidence>
<keyword evidence="7 8" id="KW-0472">Membrane</keyword>
<name>A0A1F5YW54_9BACT</name>
<evidence type="ECO:0000256" key="4">
    <source>
        <dbReference type="ARBA" id="ARBA00022679"/>
    </source>
</evidence>
<keyword evidence="3" id="KW-0328">Glycosyltransferase</keyword>
<feature type="transmembrane region" description="Helical" evidence="8">
    <location>
        <begin position="388"/>
        <end position="408"/>
    </location>
</feature>
<evidence type="ECO:0000256" key="5">
    <source>
        <dbReference type="ARBA" id="ARBA00022692"/>
    </source>
</evidence>
<keyword evidence="2" id="KW-1003">Cell membrane</keyword>
<feature type="transmembrane region" description="Helical" evidence="8">
    <location>
        <begin position="323"/>
        <end position="340"/>
    </location>
</feature>
<dbReference type="Proteomes" id="UP000178448">
    <property type="component" value="Unassembled WGS sequence"/>
</dbReference>
<feature type="transmembrane region" description="Helical" evidence="8">
    <location>
        <begin position="355"/>
        <end position="376"/>
    </location>
</feature>
<keyword evidence="4" id="KW-0808">Transferase</keyword>
<keyword evidence="6 8" id="KW-1133">Transmembrane helix</keyword>
<sequence>MTRRQVFIGILLTLVILSVHLSVMGDYGLTWDFHHIFFQGLRLVGRPITPDLTENIPFGQPAPWDMYDVPFGQLMPMLSAWGYRLFHETLKVLPLDSGFHLTTVVIGSAGIFFLFLTLGEGFGFPVALTGLFILALYPRYFSEIQNNIKDVPQVTMFAVSMWLFWRFMNRRTVIMLFLSAAAFAVSFNIKINSVYIPVVAGLWVLTMLITKSGRHLKQPLTLKPLRRLLPVAVYFPLAAFLALLVWIAFWDQPFRELLYIPRFFQENTRNLEVLLGGKWYCSTVSVPWYYPFYYLGIVTPLPVLVFFAIGTGYLLAWIRRKPMASLLLAWFLVPLLRFFLPKVAVIDGIRHFEEVIYPLCAISAVGAVSLYSSFISRIRRLPKLSRELPIYGLITGLPVILFAVYLVYPVFRYHPYQLTYYNELVGGIRGANTRYDLDYWGSSQKQAVRWLNRNAPPDAGVYIVMVPDVAAKYLRPDLLEHLNKVERDRSDYVVVLNRQSFFYRYFYTVEYMLTHDPVYTVETQGVPLVWIFDNKNPRAAFKTKWWTGESPCIRKYWISIPP</sequence>
<dbReference type="PANTHER" id="PTHR33908">
    <property type="entry name" value="MANNOSYLTRANSFERASE YKCB-RELATED"/>
    <property type="match status" value="1"/>
</dbReference>
<dbReference type="InterPro" id="IPR050297">
    <property type="entry name" value="LipidA_mod_glycosyltrf_83"/>
</dbReference>
<reference evidence="10 11" key="1">
    <citation type="journal article" date="2016" name="Nat. Commun.">
        <title>Thousands of microbial genomes shed light on interconnected biogeochemical processes in an aquifer system.</title>
        <authorList>
            <person name="Anantharaman K."/>
            <person name="Brown C.T."/>
            <person name="Hug L.A."/>
            <person name="Sharon I."/>
            <person name="Castelle C.J."/>
            <person name="Probst A.J."/>
            <person name="Thomas B.C."/>
            <person name="Singh A."/>
            <person name="Wilkins M.J."/>
            <person name="Karaoz U."/>
            <person name="Brodie E.L."/>
            <person name="Williams K.H."/>
            <person name="Hubbard S.S."/>
            <person name="Banfield J.F."/>
        </authorList>
    </citation>
    <scope>NUCLEOTIDE SEQUENCE [LARGE SCALE GENOMIC DNA]</scope>
</reference>
<evidence type="ECO:0000256" key="1">
    <source>
        <dbReference type="ARBA" id="ARBA00004651"/>
    </source>
</evidence>
<evidence type="ECO:0000313" key="10">
    <source>
        <dbReference type="EMBL" id="OGG04313.1"/>
    </source>
</evidence>
<dbReference type="GO" id="GO:0009103">
    <property type="term" value="P:lipopolysaccharide biosynthetic process"/>
    <property type="evidence" value="ECO:0007669"/>
    <property type="project" value="UniProtKB-ARBA"/>
</dbReference>
<dbReference type="AlphaFoldDB" id="A0A1F5YW54"/>
<evidence type="ECO:0000256" key="3">
    <source>
        <dbReference type="ARBA" id="ARBA00022676"/>
    </source>
</evidence>
<dbReference type="GO" id="GO:0016763">
    <property type="term" value="F:pentosyltransferase activity"/>
    <property type="evidence" value="ECO:0007669"/>
    <property type="project" value="TreeGrafter"/>
</dbReference>
<dbReference type="EMBL" id="MFJD01000004">
    <property type="protein sequence ID" value="OGG04313.1"/>
    <property type="molecule type" value="Genomic_DNA"/>
</dbReference>
<comment type="subcellular location">
    <subcellularLocation>
        <location evidence="1">Cell membrane</location>
        <topology evidence="1">Multi-pass membrane protein</topology>
    </subcellularLocation>
</comment>
<feature type="transmembrane region" description="Helical" evidence="8">
    <location>
        <begin position="194"/>
        <end position="210"/>
    </location>
</feature>
<feature type="transmembrane region" description="Helical" evidence="8">
    <location>
        <begin position="98"/>
        <end position="116"/>
    </location>
</feature>
<protein>
    <recommendedName>
        <fullName evidence="9">Glycosyltransferase RgtA/B/C/D-like domain-containing protein</fullName>
    </recommendedName>
</protein>
<feature type="transmembrane region" description="Helical" evidence="8">
    <location>
        <begin position="292"/>
        <end position="316"/>
    </location>
</feature>
<proteinExistence type="predicted"/>
<organism evidence="10 11">
    <name type="scientific">Candidatus Gottesmanbacteria bacterium RBG_16_52_11</name>
    <dbReference type="NCBI Taxonomy" id="1798374"/>
    <lineage>
        <taxon>Bacteria</taxon>
        <taxon>Candidatus Gottesmaniibacteriota</taxon>
    </lineage>
</organism>
<feature type="transmembrane region" description="Helical" evidence="8">
    <location>
        <begin position="231"/>
        <end position="249"/>
    </location>
</feature>
<gene>
    <name evidence="10" type="ORF">A2Z33_04145</name>
</gene>
<comment type="caution">
    <text evidence="10">The sequence shown here is derived from an EMBL/GenBank/DDBJ whole genome shotgun (WGS) entry which is preliminary data.</text>
</comment>
<evidence type="ECO:0000256" key="8">
    <source>
        <dbReference type="SAM" id="Phobius"/>
    </source>
</evidence>
<evidence type="ECO:0000313" key="11">
    <source>
        <dbReference type="Proteomes" id="UP000178448"/>
    </source>
</evidence>
<feature type="transmembrane region" description="Helical" evidence="8">
    <location>
        <begin position="171"/>
        <end position="188"/>
    </location>
</feature>
<dbReference type="GO" id="GO:0005886">
    <property type="term" value="C:plasma membrane"/>
    <property type="evidence" value="ECO:0007669"/>
    <property type="project" value="UniProtKB-SubCell"/>
</dbReference>
<dbReference type="InterPro" id="IPR038731">
    <property type="entry name" value="RgtA/B/C-like"/>
</dbReference>
<feature type="domain" description="Glycosyltransferase RgtA/B/C/D-like" evidence="9">
    <location>
        <begin position="76"/>
        <end position="221"/>
    </location>
</feature>
<dbReference type="Pfam" id="PF13231">
    <property type="entry name" value="PMT_2"/>
    <property type="match status" value="1"/>
</dbReference>
<dbReference type="PANTHER" id="PTHR33908:SF11">
    <property type="entry name" value="MEMBRANE PROTEIN"/>
    <property type="match status" value="1"/>
</dbReference>
<dbReference type="STRING" id="1798374.A2Z33_04145"/>